<keyword evidence="3" id="KW-0804">Transcription</keyword>
<dbReference type="InterPro" id="IPR036093">
    <property type="entry name" value="NAC_dom_sf"/>
</dbReference>
<protein>
    <recommendedName>
        <fullName evidence="5">NAC domain-containing protein</fullName>
    </recommendedName>
</protein>
<dbReference type="PROSITE" id="PS51005">
    <property type="entry name" value="NAC"/>
    <property type="match status" value="1"/>
</dbReference>
<evidence type="ECO:0000256" key="2">
    <source>
        <dbReference type="ARBA" id="ARBA00023125"/>
    </source>
</evidence>
<proteinExistence type="predicted"/>
<evidence type="ECO:0000259" key="5">
    <source>
        <dbReference type="PROSITE" id="PS51005"/>
    </source>
</evidence>
<evidence type="ECO:0000256" key="1">
    <source>
        <dbReference type="ARBA" id="ARBA00023015"/>
    </source>
</evidence>
<evidence type="ECO:0000313" key="6">
    <source>
        <dbReference type="EMBL" id="GFY96220.1"/>
    </source>
</evidence>
<comment type="caution">
    <text evidence="6">The sequence shown here is derived from an EMBL/GenBank/DDBJ whole genome shotgun (WGS) entry which is preliminary data.</text>
</comment>
<keyword evidence="7" id="KW-1185">Reference proteome</keyword>
<dbReference type="PANTHER" id="PTHR31719">
    <property type="entry name" value="NAC TRANSCRIPTION FACTOR 56"/>
    <property type="match status" value="1"/>
</dbReference>
<name>A0A7J0FBZ5_9ERIC</name>
<dbReference type="Pfam" id="PF02365">
    <property type="entry name" value="NAM"/>
    <property type="match status" value="1"/>
</dbReference>
<keyword evidence="4" id="KW-0539">Nucleus</keyword>
<organism evidence="6 7">
    <name type="scientific">Actinidia rufa</name>
    <dbReference type="NCBI Taxonomy" id="165716"/>
    <lineage>
        <taxon>Eukaryota</taxon>
        <taxon>Viridiplantae</taxon>
        <taxon>Streptophyta</taxon>
        <taxon>Embryophyta</taxon>
        <taxon>Tracheophyta</taxon>
        <taxon>Spermatophyta</taxon>
        <taxon>Magnoliopsida</taxon>
        <taxon>eudicotyledons</taxon>
        <taxon>Gunneridae</taxon>
        <taxon>Pentapetalae</taxon>
        <taxon>asterids</taxon>
        <taxon>Ericales</taxon>
        <taxon>Actinidiaceae</taxon>
        <taxon>Actinidia</taxon>
    </lineage>
</organism>
<dbReference type="GO" id="GO:0003677">
    <property type="term" value="F:DNA binding"/>
    <property type="evidence" value="ECO:0007669"/>
    <property type="project" value="UniProtKB-KW"/>
</dbReference>
<dbReference type="PANTHER" id="PTHR31719:SF43">
    <property type="entry name" value="NAC TRANSCRIPTION FACTOR 56"/>
    <property type="match status" value="1"/>
</dbReference>
<gene>
    <name evidence="6" type="ORF">Acr_11g0005260</name>
</gene>
<evidence type="ECO:0000313" key="7">
    <source>
        <dbReference type="Proteomes" id="UP000585474"/>
    </source>
</evidence>
<evidence type="ECO:0000256" key="4">
    <source>
        <dbReference type="ARBA" id="ARBA00023242"/>
    </source>
</evidence>
<sequence length="79" mass="9038">MEEMYEEGGVNGGASSIEDYMNSLPPGYRFQPTDEELVYYLTDKVLGRPLPIVPIRDINLYNYNPQQLSRITLSLMSFS</sequence>
<dbReference type="InterPro" id="IPR003441">
    <property type="entry name" value="NAC-dom"/>
</dbReference>
<dbReference type="Gene3D" id="2.170.150.80">
    <property type="entry name" value="NAC domain"/>
    <property type="match status" value="1"/>
</dbReference>
<dbReference type="OrthoDB" id="1921961at2759"/>
<keyword evidence="2" id="KW-0238">DNA-binding</keyword>
<accession>A0A7J0FBZ5</accession>
<evidence type="ECO:0000256" key="3">
    <source>
        <dbReference type="ARBA" id="ARBA00023163"/>
    </source>
</evidence>
<dbReference type="GO" id="GO:0006355">
    <property type="term" value="P:regulation of DNA-templated transcription"/>
    <property type="evidence" value="ECO:0007669"/>
    <property type="project" value="InterPro"/>
</dbReference>
<dbReference type="AlphaFoldDB" id="A0A7J0FBZ5"/>
<keyword evidence="1" id="KW-0805">Transcription regulation</keyword>
<dbReference type="EMBL" id="BJWL01000011">
    <property type="protein sequence ID" value="GFY96220.1"/>
    <property type="molecule type" value="Genomic_DNA"/>
</dbReference>
<feature type="domain" description="NAC" evidence="5">
    <location>
        <begin position="24"/>
        <end position="79"/>
    </location>
</feature>
<dbReference type="Proteomes" id="UP000585474">
    <property type="component" value="Unassembled WGS sequence"/>
</dbReference>
<dbReference type="SUPFAM" id="SSF101941">
    <property type="entry name" value="NAC domain"/>
    <property type="match status" value="1"/>
</dbReference>
<reference evidence="6 7" key="1">
    <citation type="submission" date="2019-07" db="EMBL/GenBank/DDBJ databases">
        <title>De Novo Assembly of kiwifruit Actinidia rufa.</title>
        <authorList>
            <person name="Sugita-Konishi S."/>
            <person name="Sato K."/>
            <person name="Mori E."/>
            <person name="Abe Y."/>
            <person name="Kisaki G."/>
            <person name="Hamano K."/>
            <person name="Suezawa K."/>
            <person name="Otani M."/>
            <person name="Fukuda T."/>
            <person name="Manabe T."/>
            <person name="Gomi K."/>
            <person name="Tabuchi M."/>
            <person name="Akimitsu K."/>
            <person name="Kataoka I."/>
        </authorList>
    </citation>
    <scope>NUCLEOTIDE SEQUENCE [LARGE SCALE GENOMIC DNA]</scope>
    <source>
        <strain evidence="7">cv. Fuchu</strain>
    </source>
</reference>